<keyword evidence="4" id="KW-0804">Transcription</keyword>
<feature type="domain" description="RNA polymerase sigma factor 70 region 4 type 2" evidence="6">
    <location>
        <begin position="119"/>
        <end position="170"/>
    </location>
</feature>
<dbReference type="InterPro" id="IPR013325">
    <property type="entry name" value="RNA_pol_sigma_r2"/>
</dbReference>
<dbReference type="InterPro" id="IPR007627">
    <property type="entry name" value="RNA_pol_sigma70_r2"/>
</dbReference>
<dbReference type="GO" id="GO:0016987">
    <property type="term" value="F:sigma factor activity"/>
    <property type="evidence" value="ECO:0007669"/>
    <property type="project" value="UniProtKB-KW"/>
</dbReference>
<dbReference type="Gene3D" id="1.10.1740.10">
    <property type="match status" value="1"/>
</dbReference>
<dbReference type="InterPro" id="IPR039425">
    <property type="entry name" value="RNA_pol_sigma-70-like"/>
</dbReference>
<evidence type="ECO:0000256" key="3">
    <source>
        <dbReference type="ARBA" id="ARBA00023082"/>
    </source>
</evidence>
<dbReference type="CDD" id="cd06171">
    <property type="entry name" value="Sigma70_r4"/>
    <property type="match status" value="1"/>
</dbReference>
<evidence type="ECO:0000256" key="4">
    <source>
        <dbReference type="ARBA" id="ARBA00023163"/>
    </source>
</evidence>
<organism evidence="7 8">
    <name type="scientific">Candidatus Mcinerneyibacterium aminivorans</name>
    <dbReference type="NCBI Taxonomy" id="2703815"/>
    <lineage>
        <taxon>Bacteria</taxon>
        <taxon>Candidatus Macinerneyibacteriota</taxon>
        <taxon>Candidatus Mcinerneyibacteria</taxon>
        <taxon>Candidatus Mcinerneyibacteriales</taxon>
        <taxon>Candidatus Mcinerneyibacteriaceae</taxon>
        <taxon>Candidatus Mcinerneyibacterium</taxon>
    </lineage>
</organism>
<dbReference type="SUPFAM" id="SSF88946">
    <property type="entry name" value="Sigma2 domain of RNA polymerase sigma factors"/>
    <property type="match status" value="1"/>
</dbReference>
<protein>
    <submittedName>
        <fullName evidence="7">RNA polymerase sigma factor</fullName>
    </submittedName>
</protein>
<accession>A0A5D0MKG9</accession>
<evidence type="ECO:0000259" key="5">
    <source>
        <dbReference type="Pfam" id="PF04542"/>
    </source>
</evidence>
<reference evidence="7" key="1">
    <citation type="submission" date="2019-08" db="EMBL/GenBank/DDBJ databases">
        <title>Genomic characterization of a novel candidate phylum (ARYD3) from a high temperature, high salinity tertiary oil reservoir in north central Oklahoma, USA.</title>
        <authorList>
            <person name="Youssef N.H."/>
            <person name="Yadav A."/>
            <person name="Elshahed M.S."/>
        </authorList>
    </citation>
    <scope>NUCLEOTIDE SEQUENCE [LARGE SCALE GENOMIC DNA]</scope>
    <source>
        <strain evidence="7">ARYD3</strain>
    </source>
</reference>
<dbReference type="SUPFAM" id="SSF88659">
    <property type="entry name" value="Sigma3 and sigma4 domains of RNA polymerase sigma factors"/>
    <property type="match status" value="1"/>
</dbReference>
<dbReference type="NCBIfam" id="TIGR02937">
    <property type="entry name" value="sigma70-ECF"/>
    <property type="match status" value="1"/>
</dbReference>
<evidence type="ECO:0000256" key="1">
    <source>
        <dbReference type="ARBA" id="ARBA00010641"/>
    </source>
</evidence>
<keyword evidence="8" id="KW-1185">Reference proteome</keyword>
<comment type="caution">
    <text evidence="7">The sequence shown here is derived from an EMBL/GenBank/DDBJ whole genome shotgun (WGS) entry which is preliminary data.</text>
</comment>
<name>A0A5D0MKG9_9BACT</name>
<dbReference type="AlphaFoldDB" id="A0A5D0MKG9"/>
<proteinExistence type="inferred from homology"/>
<comment type="similarity">
    <text evidence="1">Belongs to the sigma-70 factor family. ECF subfamily.</text>
</comment>
<dbReference type="InterPro" id="IPR014284">
    <property type="entry name" value="RNA_pol_sigma-70_dom"/>
</dbReference>
<dbReference type="GO" id="GO:0003677">
    <property type="term" value="F:DNA binding"/>
    <property type="evidence" value="ECO:0007669"/>
    <property type="project" value="InterPro"/>
</dbReference>
<feature type="domain" description="RNA polymerase sigma-70 region 2" evidence="5">
    <location>
        <begin position="22"/>
        <end position="85"/>
    </location>
</feature>
<evidence type="ECO:0000313" key="8">
    <source>
        <dbReference type="Proteomes" id="UP000324143"/>
    </source>
</evidence>
<dbReference type="InterPro" id="IPR013324">
    <property type="entry name" value="RNA_pol_sigma_r3/r4-like"/>
</dbReference>
<dbReference type="InterPro" id="IPR013249">
    <property type="entry name" value="RNA_pol_sigma70_r4_t2"/>
</dbReference>
<evidence type="ECO:0000259" key="6">
    <source>
        <dbReference type="Pfam" id="PF08281"/>
    </source>
</evidence>
<dbReference type="PANTHER" id="PTHR43133:SF51">
    <property type="entry name" value="RNA POLYMERASE SIGMA FACTOR"/>
    <property type="match status" value="1"/>
</dbReference>
<dbReference type="PANTHER" id="PTHR43133">
    <property type="entry name" value="RNA POLYMERASE ECF-TYPE SIGMA FACTO"/>
    <property type="match status" value="1"/>
</dbReference>
<dbReference type="GO" id="GO:0006352">
    <property type="term" value="P:DNA-templated transcription initiation"/>
    <property type="evidence" value="ECO:0007669"/>
    <property type="project" value="InterPro"/>
</dbReference>
<dbReference type="Pfam" id="PF04542">
    <property type="entry name" value="Sigma70_r2"/>
    <property type="match status" value="1"/>
</dbReference>
<dbReference type="EMBL" id="VSIX01000058">
    <property type="protein sequence ID" value="TYB31039.1"/>
    <property type="molecule type" value="Genomic_DNA"/>
</dbReference>
<dbReference type="Gene3D" id="1.10.10.10">
    <property type="entry name" value="Winged helix-like DNA-binding domain superfamily/Winged helix DNA-binding domain"/>
    <property type="match status" value="1"/>
</dbReference>
<keyword evidence="3" id="KW-0731">Sigma factor</keyword>
<dbReference type="InterPro" id="IPR036388">
    <property type="entry name" value="WH-like_DNA-bd_sf"/>
</dbReference>
<evidence type="ECO:0000256" key="2">
    <source>
        <dbReference type="ARBA" id="ARBA00023015"/>
    </source>
</evidence>
<keyword evidence="2" id="KW-0805">Transcription regulation</keyword>
<evidence type="ECO:0000313" key="7">
    <source>
        <dbReference type="EMBL" id="TYB31039.1"/>
    </source>
</evidence>
<sequence>MTGEKKLLKRLINGEEKAYEELIDDYGGLIYKVLNSYFKDKNKIDDLFQDIFIKIYKNIESFREESKLSVWIYRIAMNTVKNYFRLKYNKDVYELDEDYQIETNHDLNKNLQNEDSKKLLEKYIEQLPSNWQTVINLYYFNSFSYKEISKITGFPMGTIKTYLYRAKKRLSELLKDHEKELL</sequence>
<dbReference type="Pfam" id="PF08281">
    <property type="entry name" value="Sigma70_r4_2"/>
    <property type="match status" value="1"/>
</dbReference>
<gene>
    <name evidence="7" type="ORF">FXF47_06340</name>
</gene>
<dbReference type="Proteomes" id="UP000324143">
    <property type="component" value="Unassembled WGS sequence"/>
</dbReference>